<sequence length="183" mass="21179">MADTMTYVKHKSYISRKFIINSRSRYVWVRARIALLCRIIRVNMAEAVGQRRRHLRSFRDRRDVLAELSDSELIRGYLLSQSPPDRKPRVRKPNLHSDRGQDSNPCAWKPLGSQGTHGSNAPQRHLIFDLCLANTPTTIGKFCNINIFHIRQSVSFIPYCTYTTHCFWLIFTIVTLLSMSLVG</sequence>
<comment type="caution">
    <text evidence="3">The sequence shown here is derived from an EMBL/GenBank/DDBJ whole genome shotgun (WGS) entry which is preliminary data.</text>
</comment>
<name>A0A5B7I5H0_PORTR</name>
<dbReference type="EMBL" id="VSRR010049854">
    <property type="protein sequence ID" value="MPC78972.1"/>
    <property type="molecule type" value="Genomic_DNA"/>
</dbReference>
<gene>
    <name evidence="3" type="ORF">E2C01_073482</name>
</gene>
<dbReference type="Proteomes" id="UP000324222">
    <property type="component" value="Unassembled WGS sequence"/>
</dbReference>
<keyword evidence="2" id="KW-0812">Transmembrane</keyword>
<proteinExistence type="predicted"/>
<keyword evidence="4" id="KW-1185">Reference proteome</keyword>
<feature type="transmembrane region" description="Helical" evidence="2">
    <location>
        <begin position="162"/>
        <end position="182"/>
    </location>
</feature>
<feature type="region of interest" description="Disordered" evidence="1">
    <location>
        <begin position="80"/>
        <end position="117"/>
    </location>
</feature>
<protein>
    <submittedName>
        <fullName evidence="3">Uncharacterized protein</fullName>
    </submittedName>
</protein>
<evidence type="ECO:0000256" key="1">
    <source>
        <dbReference type="SAM" id="MobiDB-lite"/>
    </source>
</evidence>
<reference evidence="3 4" key="1">
    <citation type="submission" date="2019-05" db="EMBL/GenBank/DDBJ databases">
        <title>Another draft genome of Portunus trituberculatus and its Hox gene families provides insights of decapod evolution.</title>
        <authorList>
            <person name="Jeong J.-H."/>
            <person name="Song I."/>
            <person name="Kim S."/>
            <person name="Choi T."/>
            <person name="Kim D."/>
            <person name="Ryu S."/>
            <person name="Kim W."/>
        </authorList>
    </citation>
    <scope>NUCLEOTIDE SEQUENCE [LARGE SCALE GENOMIC DNA]</scope>
    <source>
        <tissue evidence="3">Muscle</tissue>
    </source>
</reference>
<evidence type="ECO:0000313" key="3">
    <source>
        <dbReference type="EMBL" id="MPC78972.1"/>
    </source>
</evidence>
<keyword evidence="2" id="KW-1133">Transmembrane helix</keyword>
<evidence type="ECO:0000256" key="2">
    <source>
        <dbReference type="SAM" id="Phobius"/>
    </source>
</evidence>
<evidence type="ECO:0000313" key="4">
    <source>
        <dbReference type="Proteomes" id="UP000324222"/>
    </source>
</evidence>
<accession>A0A5B7I5H0</accession>
<organism evidence="3 4">
    <name type="scientific">Portunus trituberculatus</name>
    <name type="common">Swimming crab</name>
    <name type="synonym">Neptunus trituberculatus</name>
    <dbReference type="NCBI Taxonomy" id="210409"/>
    <lineage>
        <taxon>Eukaryota</taxon>
        <taxon>Metazoa</taxon>
        <taxon>Ecdysozoa</taxon>
        <taxon>Arthropoda</taxon>
        <taxon>Crustacea</taxon>
        <taxon>Multicrustacea</taxon>
        <taxon>Malacostraca</taxon>
        <taxon>Eumalacostraca</taxon>
        <taxon>Eucarida</taxon>
        <taxon>Decapoda</taxon>
        <taxon>Pleocyemata</taxon>
        <taxon>Brachyura</taxon>
        <taxon>Eubrachyura</taxon>
        <taxon>Portunoidea</taxon>
        <taxon>Portunidae</taxon>
        <taxon>Portuninae</taxon>
        <taxon>Portunus</taxon>
    </lineage>
</organism>
<keyword evidence="2" id="KW-0472">Membrane</keyword>
<dbReference type="AlphaFoldDB" id="A0A5B7I5H0"/>